<dbReference type="OrthoDB" id="337581at2759"/>
<dbReference type="AlphaFoldDB" id="A0A2G5TT27"/>
<sequence length="185" mass="22205">MEVFDTVKKTLLAIISDGGDDKIHVEKLVAIGGLIRPDLVATAFQLMERGKVRELIVPKSEIRQKTRIFEDFEQKSIFDWKSEWELRREKRKRRGMEKYRETQTRRSFVEVEHAKKKDTLQFFYPKIHYCPCRFFQKSVLENQTDWICVHILAYYFSRNFQKIEKIDCKIEIIEILSKILLRSVV</sequence>
<organism evidence="3 4">
    <name type="scientific">Caenorhabditis nigoni</name>
    <dbReference type="NCBI Taxonomy" id="1611254"/>
    <lineage>
        <taxon>Eukaryota</taxon>
        <taxon>Metazoa</taxon>
        <taxon>Ecdysozoa</taxon>
        <taxon>Nematoda</taxon>
        <taxon>Chromadorea</taxon>
        <taxon>Rhabditida</taxon>
        <taxon>Rhabditina</taxon>
        <taxon>Rhabditomorpha</taxon>
        <taxon>Rhabditoidea</taxon>
        <taxon>Rhabditidae</taxon>
        <taxon>Peloderinae</taxon>
        <taxon>Caenorhabditis</taxon>
    </lineage>
</organism>
<dbReference type="GO" id="GO:0097196">
    <property type="term" value="C:Shu complex"/>
    <property type="evidence" value="ECO:0007669"/>
    <property type="project" value="TreeGrafter"/>
</dbReference>
<keyword evidence="1" id="KW-0863">Zinc-finger</keyword>
<dbReference type="STRING" id="1611254.A0A2G5TT27"/>
<keyword evidence="1" id="KW-0862">Zinc</keyword>
<feature type="domain" description="SWIM-type" evidence="2">
    <location>
        <begin position="109"/>
        <end position="159"/>
    </location>
</feature>
<evidence type="ECO:0000313" key="3">
    <source>
        <dbReference type="EMBL" id="PIC30459.1"/>
    </source>
</evidence>
<dbReference type="GO" id="GO:0000724">
    <property type="term" value="P:double-strand break repair via homologous recombination"/>
    <property type="evidence" value="ECO:0007669"/>
    <property type="project" value="TreeGrafter"/>
</dbReference>
<accession>A0A2G5TT27</accession>
<dbReference type="InterPro" id="IPR007527">
    <property type="entry name" value="Znf_SWIM"/>
</dbReference>
<dbReference type="PANTHER" id="PTHR28498:SF1">
    <property type="entry name" value="ZINC FINGER SWIM DOMAIN-CONTAINING PROTEIN 7"/>
    <property type="match status" value="1"/>
</dbReference>
<name>A0A2G5TT27_9PELO</name>
<dbReference type="PANTHER" id="PTHR28498">
    <property type="entry name" value="ZINC FINGER SWIM DOMAIN-CONTAINING PROTEIN 7"/>
    <property type="match status" value="1"/>
</dbReference>
<keyword evidence="4" id="KW-1185">Reference proteome</keyword>
<gene>
    <name evidence="3" type="primary">Cni-sws-1</name>
    <name evidence="3" type="synonym">Cnig_chr_V.g21692</name>
    <name evidence="3" type="ORF">B9Z55_021692</name>
</gene>
<evidence type="ECO:0000313" key="4">
    <source>
        <dbReference type="Proteomes" id="UP000230233"/>
    </source>
</evidence>
<evidence type="ECO:0000256" key="1">
    <source>
        <dbReference type="PROSITE-ProRule" id="PRU00325"/>
    </source>
</evidence>
<reference evidence="4" key="1">
    <citation type="submission" date="2017-10" db="EMBL/GenBank/DDBJ databases">
        <title>Rapid genome shrinkage in a self-fertile nematode reveals novel sperm competition proteins.</title>
        <authorList>
            <person name="Yin D."/>
            <person name="Schwarz E.M."/>
            <person name="Thomas C.G."/>
            <person name="Felde R.L."/>
            <person name="Korf I.F."/>
            <person name="Cutter A.D."/>
            <person name="Schartner C.M."/>
            <person name="Ralston E.J."/>
            <person name="Meyer B.J."/>
            <person name="Haag E.S."/>
        </authorList>
    </citation>
    <scope>NUCLEOTIDE SEQUENCE [LARGE SCALE GENOMIC DNA]</scope>
    <source>
        <strain evidence="4">JU1422</strain>
    </source>
</reference>
<dbReference type="PROSITE" id="PS50966">
    <property type="entry name" value="ZF_SWIM"/>
    <property type="match status" value="1"/>
</dbReference>
<comment type="caution">
    <text evidence="3">The sequence shown here is derived from an EMBL/GenBank/DDBJ whole genome shotgun (WGS) entry which is preliminary data.</text>
</comment>
<keyword evidence="1" id="KW-0479">Metal-binding</keyword>
<proteinExistence type="predicted"/>
<dbReference type="EMBL" id="PDUG01000005">
    <property type="protein sequence ID" value="PIC30459.1"/>
    <property type="molecule type" value="Genomic_DNA"/>
</dbReference>
<dbReference type="GO" id="GO:0008270">
    <property type="term" value="F:zinc ion binding"/>
    <property type="evidence" value="ECO:0007669"/>
    <property type="project" value="UniProtKB-KW"/>
</dbReference>
<evidence type="ECO:0000259" key="2">
    <source>
        <dbReference type="PROSITE" id="PS50966"/>
    </source>
</evidence>
<dbReference type="Proteomes" id="UP000230233">
    <property type="component" value="Chromosome V"/>
</dbReference>
<protein>
    <recommendedName>
        <fullName evidence="2">SWIM-type domain-containing protein</fullName>
    </recommendedName>
</protein>